<reference evidence="1 2" key="1">
    <citation type="journal article" date="2018" name="Sci. Rep.">
        <title>Characterisation of pathogen-specific regions and novel effector candidates in Fusarium oxysporum f. sp. cepae.</title>
        <authorList>
            <person name="Armitage A.D."/>
            <person name="Taylor A."/>
            <person name="Sobczyk M.K."/>
            <person name="Baxter L."/>
            <person name="Greenfield B.P."/>
            <person name="Bates H.J."/>
            <person name="Wilson F."/>
            <person name="Jackson A.C."/>
            <person name="Ott S."/>
            <person name="Harrison R.J."/>
            <person name="Clarkson J.P."/>
        </authorList>
    </citation>
    <scope>NUCLEOTIDE SEQUENCE [LARGE SCALE GENOMIC DNA]</scope>
    <source>
        <strain evidence="1 2">Fp_A8</strain>
    </source>
</reference>
<organism evidence="1 2">
    <name type="scientific">Gibberella intermedia</name>
    <name type="common">Bulb rot disease fungus</name>
    <name type="synonym">Fusarium proliferatum</name>
    <dbReference type="NCBI Taxonomy" id="948311"/>
    <lineage>
        <taxon>Eukaryota</taxon>
        <taxon>Fungi</taxon>
        <taxon>Dikarya</taxon>
        <taxon>Ascomycota</taxon>
        <taxon>Pezizomycotina</taxon>
        <taxon>Sordariomycetes</taxon>
        <taxon>Hypocreomycetidae</taxon>
        <taxon>Hypocreales</taxon>
        <taxon>Nectriaceae</taxon>
        <taxon>Fusarium</taxon>
        <taxon>Fusarium fujikuroi species complex</taxon>
    </lineage>
</organism>
<dbReference type="PANTHER" id="PTHR33112">
    <property type="entry name" value="DOMAIN PROTEIN, PUTATIVE-RELATED"/>
    <property type="match status" value="1"/>
</dbReference>
<proteinExistence type="predicted"/>
<gene>
    <name evidence="1" type="ORF">BFJ72_g11045</name>
</gene>
<dbReference type="AlphaFoldDB" id="A0A420SQ92"/>
<dbReference type="Proteomes" id="UP000283569">
    <property type="component" value="Unassembled WGS sequence"/>
</dbReference>
<name>A0A420SQ92_GIBIN</name>
<dbReference type="EMBL" id="MRDB01000048">
    <property type="protein sequence ID" value="RKL31411.1"/>
    <property type="molecule type" value="Genomic_DNA"/>
</dbReference>
<evidence type="ECO:0008006" key="3">
    <source>
        <dbReference type="Google" id="ProtNLM"/>
    </source>
</evidence>
<dbReference type="PANTHER" id="PTHR33112:SF16">
    <property type="entry name" value="HETEROKARYON INCOMPATIBILITY DOMAIN-CONTAINING PROTEIN"/>
    <property type="match status" value="1"/>
</dbReference>
<evidence type="ECO:0000313" key="2">
    <source>
        <dbReference type="Proteomes" id="UP000283569"/>
    </source>
</evidence>
<comment type="caution">
    <text evidence="1">The sequence shown here is derived from an EMBL/GenBank/DDBJ whole genome shotgun (WGS) entry which is preliminary data.</text>
</comment>
<accession>A0A420SQ92</accession>
<protein>
    <recommendedName>
        <fullName evidence="3">Heterokaryon incompatibility domain-containing protein</fullName>
    </recommendedName>
</protein>
<evidence type="ECO:0000313" key="1">
    <source>
        <dbReference type="EMBL" id="RKL31411.1"/>
    </source>
</evidence>
<sequence>MALCDYCRAIDFSALPAHPRWDQICRAFDDSQMNVLKIKQEDRETKLDNELGIFWQDSLDSLAESAAPNCSLCTIVQTAVENWNDRRSAGKNRKSLHKALGSQYDSALPNKRLFVTQRFGRGPGFVVFIPCSDDTALLLGSATFTADEASLLARELHSRPLCEDFGSSRALRVVSLWLKNCQDNYEKCYHGHTTLPSRVLAVGCIGDGSIKLFEPDAGTVGKYASLSHCWSKVPMLTTTQTSRYAHMSGIFVTDLPKTFRDAVAVSRYLSIPFL</sequence>